<evidence type="ECO:0000313" key="3">
    <source>
        <dbReference type="Proteomes" id="UP000256690"/>
    </source>
</evidence>
<evidence type="ECO:0000313" key="2">
    <source>
        <dbReference type="EMBL" id="RDW61108.1"/>
    </source>
</evidence>
<reference evidence="2 3" key="1">
    <citation type="journal article" date="2018" name="IMA Fungus">
        <title>IMA Genome-F 9: Draft genome sequence of Annulohypoxylon stygium, Aspergillus mulundensis, Berkeleyomyces basicola (syn. Thielaviopsis basicola), Ceratocystis smalleyi, two Cercospora beticola strains, Coleophoma cylindrospora, Fusarium fracticaudum, Phialophora cf. hyalina, and Morchella septimelata.</title>
        <authorList>
            <person name="Wingfield B.D."/>
            <person name="Bills G.F."/>
            <person name="Dong Y."/>
            <person name="Huang W."/>
            <person name="Nel W.J."/>
            <person name="Swalarsk-Parry B.S."/>
            <person name="Vaghefi N."/>
            <person name="Wilken P.M."/>
            <person name="An Z."/>
            <person name="de Beer Z.W."/>
            <person name="De Vos L."/>
            <person name="Chen L."/>
            <person name="Duong T.A."/>
            <person name="Gao Y."/>
            <person name="Hammerbacher A."/>
            <person name="Kikkert J.R."/>
            <person name="Li Y."/>
            <person name="Li H."/>
            <person name="Li K."/>
            <person name="Li Q."/>
            <person name="Liu X."/>
            <person name="Ma X."/>
            <person name="Naidoo K."/>
            <person name="Pethybridge S.J."/>
            <person name="Sun J."/>
            <person name="Steenkamp E.T."/>
            <person name="van der Nest M.A."/>
            <person name="van Wyk S."/>
            <person name="Wingfield M.J."/>
            <person name="Xiong C."/>
            <person name="Yue Q."/>
            <person name="Zhang X."/>
        </authorList>
    </citation>
    <scope>NUCLEOTIDE SEQUENCE [LARGE SCALE GENOMIC DNA]</scope>
    <source>
        <strain evidence="2 3">DSM 5745</strain>
    </source>
</reference>
<evidence type="ECO:0000259" key="1">
    <source>
        <dbReference type="Pfam" id="PF01636"/>
    </source>
</evidence>
<dbReference type="PANTHER" id="PTHR21310">
    <property type="entry name" value="AMINOGLYCOSIDE PHOSPHOTRANSFERASE-RELATED-RELATED"/>
    <property type="match status" value="1"/>
</dbReference>
<organism evidence="2 3">
    <name type="scientific">Aspergillus mulundensis</name>
    <dbReference type="NCBI Taxonomy" id="1810919"/>
    <lineage>
        <taxon>Eukaryota</taxon>
        <taxon>Fungi</taxon>
        <taxon>Dikarya</taxon>
        <taxon>Ascomycota</taxon>
        <taxon>Pezizomycotina</taxon>
        <taxon>Eurotiomycetes</taxon>
        <taxon>Eurotiomycetidae</taxon>
        <taxon>Eurotiales</taxon>
        <taxon>Aspergillaceae</taxon>
        <taxon>Aspergillus</taxon>
        <taxon>Aspergillus subgen. Nidulantes</taxon>
    </lineage>
</organism>
<dbReference type="InterPro" id="IPR011009">
    <property type="entry name" value="Kinase-like_dom_sf"/>
</dbReference>
<comment type="caution">
    <text evidence="2">The sequence shown here is derived from an EMBL/GenBank/DDBJ whole genome shotgun (WGS) entry which is preliminary data.</text>
</comment>
<protein>
    <recommendedName>
        <fullName evidence="1">Aminoglycoside phosphotransferase domain-containing protein</fullName>
    </recommendedName>
</protein>
<dbReference type="EMBL" id="PVWQ01000017">
    <property type="protein sequence ID" value="RDW61108.1"/>
    <property type="molecule type" value="Genomic_DNA"/>
</dbReference>
<dbReference type="AlphaFoldDB" id="A0A3D8QHD5"/>
<dbReference type="Gene3D" id="3.90.1200.10">
    <property type="match status" value="1"/>
</dbReference>
<feature type="domain" description="Aminoglycoside phosphotransferase" evidence="1">
    <location>
        <begin position="56"/>
        <end position="227"/>
    </location>
</feature>
<name>A0A3D8QHD5_9EURO</name>
<dbReference type="SUPFAM" id="SSF56112">
    <property type="entry name" value="Protein kinase-like (PK-like)"/>
    <property type="match status" value="1"/>
</dbReference>
<dbReference type="PANTHER" id="PTHR21310:SF39">
    <property type="entry name" value="AMINOGLYCOSIDE PHOSPHOTRANSFERASE DOMAIN-CONTAINING PROTEIN"/>
    <property type="match status" value="1"/>
</dbReference>
<dbReference type="STRING" id="1810919.A0A3D8QHD5"/>
<proteinExistence type="predicted"/>
<dbReference type="RefSeq" id="XP_026598640.1">
    <property type="nucleotide sequence ID" value="XM_026752622.1"/>
</dbReference>
<dbReference type="Proteomes" id="UP000256690">
    <property type="component" value="Unassembled WGS sequence"/>
</dbReference>
<gene>
    <name evidence="2" type="ORF">DSM5745_10606</name>
</gene>
<dbReference type="OrthoDB" id="3250044at2759"/>
<dbReference type="Pfam" id="PF01636">
    <property type="entry name" value="APH"/>
    <property type="match status" value="1"/>
</dbReference>
<dbReference type="InterPro" id="IPR002575">
    <property type="entry name" value="Aminoglycoside_PTrfase"/>
</dbReference>
<dbReference type="GeneID" id="38120976"/>
<sequence length="313" mass="34648">MADWAVGTEPEESLVELCHKVLEKEGRIGGSLGGIAVVKIAAHVAVKLGRGVTASEAATQQFAHTNLDPSVVYVPKVYRYFRQSRIPAGEEYGYLFMEYIPGRNLQDLDVAGDSLAHLVPRIVNIIESLGQLRASKPGPVGGGIPLGYIYGDDGAKAAFHSVEEMNTYMNKRLAYDDKTIDLTRHHLALCHGDICRRNLILKDDGALCLLDWGYAGFYPRFFELVALKCTFPYDKLFEGALERETELAMGLTQEEQDDMKLVTFVRGANLRWSFDGPTPQDQDAFIASLERHAGLQHDDSFPTAEPGKETPDQ</sequence>
<accession>A0A3D8QHD5</accession>
<keyword evidence="3" id="KW-1185">Reference proteome</keyword>
<dbReference type="InterPro" id="IPR051678">
    <property type="entry name" value="AGP_Transferase"/>
</dbReference>